<keyword evidence="3" id="KW-0106">Calcium</keyword>
<feature type="domain" description="Glycosyl-hydrolase 97 catalytic" evidence="4">
    <location>
        <begin position="326"/>
        <end position="469"/>
    </location>
</feature>
<keyword evidence="7" id="KW-0378">Hydrolase</keyword>
<organism evidence="7 8">
    <name type="scientific">Chitinophaga defluvii</name>
    <dbReference type="NCBI Taxonomy" id="3163343"/>
    <lineage>
        <taxon>Bacteria</taxon>
        <taxon>Pseudomonadati</taxon>
        <taxon>Bacteroidota</taxon>
        <taxon>Chitinophagia</taxon>
        <taxon>Chitinophagales</taxon>
        <taxon>Chitinophagaceae</taxon>
        <taxon>Chitinophaga</taxon>
    </lineage>
</organism>
<dbReference type="InterPro" id="IPR013785">
    <property type="entry name" value="Aldolase_TIM"/>
</dbReference>
<accession>A0ABV2T3M4</accession>
<dbReference type="PANTHER" id="PTHR35803">
    <property type="entry name" value="GLUCAN 1,4-ALPHA-GLUCOSIDASE SUSB-RELATED"/>
    <property type="match status" value="1"/>
</dbReference>
<dbReference type="Proteomes" id="UP001549749">
    <property type="component" value="Unassembled WGS sequence"/>
</dbReference>
<dbReference type="Pfam" id="PF10566">
    <property type="entry name" value="Glyco_hydro_97"/>
    <property type="match status" value="1"/>
</dbReference>
<feature type="domain" description="Glycosyl-hydrolase 97 N-terminal" evidence="5">
    <location>
        <begin position="54"/>
        <end position="291"/>
    </location>
</feature>
<dbReference type="InterPro" id="IPR029483">
    <property type="entry name" value="GH97_C"/>
</dbReference>
<name>A0ABV2T3M4_9BACT</name>
<proteinExistence type="predicted"/>
<dbReference type="InterPro" id="IPR052720">
    <property type="entry name" value="Glycosyl_hydrolase_97"/>
</dbReference>
<sequence length="677" mass="75354">MKYIKINAKQTSVRMIALVVMGLLSFTKVKGMIFERADPTEASTTCKSYDVYQVKSPDGHLIITTAIANGIIRYAFSAHGNRLIYSSSMGLDFSPSGIFPSTGWKVTAVRKRRVNNTWKPVWGKRAEELEQYNETTIQLQGPATPLDKLNIVIRAYNDGVAFRYEVPDDAGGREGTCEKELTTFNFEGDYTAWFYNGEHANLGPDKLTTVEGNRNPVMTIQAADNAYMAILEADLRSGSPLVLHSKKGERAFSVVGAPGIIKPGYLSSWRVILYGKTPGALVDSHVIALLNPAPAPGVDFSWVKPGVALWNRRVEGVKIDDFTYHVQAYASWVRMVDYAAKHDIPYLLLDSGWYGDQFRKSSDPVNGGAAAEVKQLIAYAKTKSVRILLYMNDIGGRDYSLEETLEKYHEWGAAGIKYGFMKGSMAEKNIRTRMITALCAKYQLLCNFHDGPVPPYGQMRTWPNAVTREYCQAQLDALTYFQPKTFVTTVFVNMLAGPLDMTNGIFDLMRSRPTDVKKEDQNMYNHVYKGDVPSTVTAEAARTLITFSGITVIPDIPENYDKFPELFSFIAAEKMPWKQSKTLLGEIGQYIVMARQAADDTWLVGIANNESARELVIPLNFLGKGKYEATIIQDGDSAHYQSNRTAYKVNKKIVNSSYDIPVNLAPGGGACLIVKKK</sequence>
<evidence type="ECO:0000256" key="2">
    <source>
        <dbReference type="ARBA" id="ARBA00011245"/>
    </source>
</evidence>
<dbReference type="InterPro" id="IPR017853">
    <property type="entry name" value="GH"/>
</dbReference>
<dbReference type="RefSeq" id="WP_354660254.1">
    <property type="nucleotide sequence ID" value="NZ_JBEXAC010000001.1"/>
</dbReference>
<dbReference type="InterPro" id="IPR029486">
    <property type="entry name" value="GH97_N"/>
</dbReference>
<dbReference type="InterPro" id="IPR019563">
    <property type="entry name" value="GH97_catalytic"/>
</dbReference>
<evidence type="ECO:0000256" key="3">
    <source>
        <dbReference type="ARBA" id="ARBA00022837"/>
    </source>
</evidence>
<evidence type="ECO:0000259" key="4">
    <source>
        <dbReference type="Pfam" id="PF10566"/>
    </source>
</evidence>
<evidence type="ECO:0000313" key="7">
    <source>
        <dbReference type="EMBL" id="MET6997619.1"/>
    </source>
</evidence>
<reference evidence="7 8" key="1">
    <citation type="submission" date="2024-06" db="EMBL/GenBank/DDBJ databases">
        <title>Chitinophaga defluvii sp. nov., isolated from municipal sewage.</title>
        <authorList>
            <person name="Zhang L."/>
        </authorList>
    </citation>
    <scope>NUCLEOTIDE SEQUENCE [LARGE SCALE GENOMIC DNA]</scope>
    <source>
        <strain evidence="7 8">H8</strain>
    </source>
</reference>
<dbReference type="EMBL" id="JBEXAC010000001">
    <property type="protein sequence ID" value="MET6997619.1"/>
    <property type="molecule type" value="Genomic_DNA"/>
</dbReference>
<comment type="subunit">
    <text evidence="2">Monomer.</text>
</comment>
<evidence type="ECO:0000259" key="5">
    <source>
        <dbReference type="Pfam" id="PF14508"/>
    </source>
</evidence>
<evidence type="ECO:0000256" key="1">
    <source>
        <dbReference type="ARBA" id="ARBA00001913"/>
    </source>
</evidence>
<dbReference type="Pfam" id="PF14509">
    <property type="entry name" value="GH97_C"/>
    <property type="match status" value="1"/>
</dbReference>
<comment type="cofactor">
    <cofactor evidence="1">
        <name>Ca(2+)</name>
        <dbReference type="ChEBI" id="CHEBI:29108"/>
    </cofactor>
</comment>
<evidence type="ECO:0000259" key="6">
    <source>
        <dbReference type="Pfam" id="PF14509"/>
    </source>
</evidence>
<dbReference type="Gene3D" id="2.70.98.10">
    <property type="match status" value="1"/>
</dbReference>
<keyword evidence="8" id="KW-1185">Reference proteome</keyword>
<comment type="caution">
    <text evidence="7">The sequence shown here is derived from an EMBL/GenBank/DDBJ whole genome shotgun (WGS) entry which is preliminary data.</text>
</comment>
<dbReference type="GO" id="GO:0016787">
    <property type="term" value="F:hydrolase activity"/>
    <property type="evidence" value="ECO:0007669"/>
    <property type="project" value="UniProtKB-KW"/>
</dbReference>
<dbReference type="Pfam" id="PF14508">
    <property type="entry name" value="GH97_N"/>
    <property type="match status" value="1"/>
</dbReference>
<evidence type="ECO:0000313" key="8">
    <source>
        <dbReference type="Proteomes" id="UP001549749"/>
    </source>
</evidence>
<dbReference type="Gene3D" id="3.20.20.70">
    <property type="entry name" value="Aldolase class I"/>
    <property type="match status" value="1"/>
</dbReference>
<dbReference type="InterPro" id="IPR014718">
    <property type="entry name" value="GH-type_carb-bd"/>
</dbReference>
<gene>
    <name evidence="7" type="ORF">ABR189_09580</name>
</gene>
<dbReference type="SUPFAM" id="SSF51445">
    <property type="entry name" value="(Trans)glycosidases"/>
    <property type="match status" value="1"/>
</dbReference>
<protein>
    <submittedName>
        <fullName evidence="7">Glycoside hydrolase family 97 N-terminal domain-containing protein</fullName>
    </submittedName>
</protein>
<feature type="domain" description="Glycosyl-hydrolase 97 C-terminal oligomerisation" evidence="6">
    <location>
        <begin position="577"/>
        <end position="673"/>
    </location>
</feature>